<dbReference type="CDD" id="cd06561">
    <property type="entry name" value="AlkD_like"/>
    <property type="match status" value="1"/>
</dbReference>
<comment type="caution">
    <text evidence="1">The sequence shown here is derived from an EMBL/GenBank/DDBJ whole genome shotgun (WGS) entry which is preliminary data.</text>
</comment>
<dbReference type="PANTHER" id="PTHR41291">
    <property type="entry name" value="DNA ALKYLATION REPAIR PROTEIN"/>
    <property type="match status" value="1"/>
</dbReference>
<organism evidence="1 2">
    <name type="scientific">Arthrobacter oryzae</name>
    <dbReference type="NCBI Taxonomy" id="409290"/>
    <lineage>
        <taxon>Bacteria</taxon>
        <taxon>Bacillati</taxon>
        <taxon>Actinomycetota</taxon>
        <taxon>Actinomycetes</taxon>
        <taxon>Micrococcales</taxon>
        <taxon>Micrococcaceae</taxon>
        <taxon>Arthrobacter</taxon>
    </lineage>
</organism>
<protein>
    <submittedName>
        <fullName evidence="1">DNA alkylation repair protein</fullName>
    </submittedName>
</protein>
<dbReference type="Proteomes" id="UP000273807">
    <property type="component" value="Unassembled WGS sequence"/>
</dbReference>
<reference evidence="1 2" key="1">
    <citation type="submission" date="2018-10" db="EMBL/GenBank/DDBJ databases">
        <title>Genome sequencing of Arthrobacter oryzae TNB02.</title>
        <authorList>
            <person name="Cho Y.-J."/>
            <person name="Cho A."/>
            <person name="Kim O.-S."/>
        </authorList>
    </citation>
    <scope>NUCLEOTIDE SEQUENCE [LARGE SCALE GENOMIC DNA]</scope>
    <source>
        <strain evidence="1 2">TNB02</strain>
    </source>
</reference>
<evidence type="ECO:0000313" key="2">
    <source>
        <dbReference type="Proteomes" id="UP000273807"/>
    </source>
</evidence>
<name>A0A3N0BSH8_9MICC</name>
<sequence length="234" mass="25685">MLEEASGFETMTDDPEATAAAIVKGLHDEGDPVVRAELGRRYGIHTDRAVGITMARMKAIAAPHRPNHGLALALWASGLYEARTIAAHIDDPELVDVDQMNDWCSDFDNWALVDTVCFTLFDKAPAAWSMVEPWANNDGEFTKRAGFALLWALALHDKSADDERFGNALALIDANASDPRHLVGKAQTMALRAIVHKRPKLLTEVDAIVRRLAASDDAPTRRVVRPIARMLAQP</sequence>
<gene>
    <name evidence="1" type="ORF">D7003_13945</name>
</gene>
<dbReference type="EMBL" id="RBED01000114">
    <property type="protein sequence ID" value="RNL52033.1"/>
    <property type="molecule type" value="Genomic_DNA"/>
</dbReference>
<keyword evidence="2" id="KW-1185">Reference proteome</keyword>
<evidence type="ECO:0000313" key="1">
    <source>
        <dbReference type="EMBL" id="RNL52033.1"/>
    </source>
</evidence>
<dbReference type="AlphaFoldDB" id="A0A3N0BSH8"/>
<dbReference type="OrthoDB" id="9775346at2"/>
<dbReference type="SUPFAM" id="SSF48371">
    <property type="entry name" value="ARM repeat"/>
    <property type="match status" value="1"/>
</dbReference>
<dbReference type="Pfam" id="PF08713">
    <property type="entry name" value="DNA_alkylation"/>
    <property type="match status" value="1"/>
</dbReference>
<dbReference type="RefSeq" id="WP_123256029.1">
    <property type="nucleotide sequence ID" value="NZ_RBED01000114.1"/>
</dbReference>
<accession>A0A3N0BSH8</accession>
<dbReference type="PANTHER" id="PTHR41291:SF1">
    <property type="entry name" value="DNA ALKYLATION REPAIR PROTEIN"/>
    <property type="match status" value="1"/>
</dbReference>
<dbReference type="InterPro" id="IPR016024">
    <property type="entry name" value="ARM-type_fold"/>
</dbReference>
<proteinExistence type="predicted"/>
<dbReference type="Gene3D" id="1.25.10.90">
    <property type="match status" value="1"/>
</dbReference>
<dbReference type="InterPro" id="IPR014825">
    <property type="entry name" value="DNA_alkylation"/>
</dbReference>